<dbReference type="PANTHER" id="PTHR12993:SF11">
    <property type="entry name" value="N-ACETYLGLUCOSAMINYL-PHOSPHATIDYLINOSITOL DE-N-ACETYLASE"/>
    <property type="match status" value="1"/>
</dbReference>
<evidence type="ECO:0000313" key="4">
    <source>
        <dbReference type="EMBL" id="GAA3551597.1"/>
    </source>
</evidence>
<feature type="domain" description="Cyclic nucleotide-binding" evidence="3">
    <location>
        <begin position="226"/>
        <end position="307"/>
    </location>
</feature>
<organism evidence="4 5">
    <name type="scientific">Microlunatus spumicola</name>
    <dbReference type="NCBI Taxonomy" id="81499"/>
    <lineage>
        <taxon>Bacteria</taxon>
        <taxon>Bacillati</taxon>
        <taxon>Actinomycetota</taxon>
        <taxon>Actinomycetes</taxon>
        <taxon>Propionibacteriales</taxon>
        <taxon>Propionibacteriaceae</taxon>
        <taxon>Microlunatus</taxon>
    </lineage>
</organism>
<proteinExistence type="predicted"/>
<feature type="region of interest" description="Disordered" evidence="2">
    <location>
        <begin position="316"/>
        <end position="349"/>
    </location>
</feature>
<accession>A0ABP6WJH5</accession>
<dbReference type="Gene3D" id="3.40.50.10320">
    <property type="entry name" value="LmbE-like"/>
    <property type="match status" value="1"/>
</dbReference>
<dbReference type="InterPro" id="IPR018490">
    <property type="entry name" value="cNMP-bd_dom_sf"/>
</dbReference>
<dbReference type="InterPro" id="IPR024078">
    <property type="entry name" value="LmbE-like_dom_sf"/>
</dbReference>
<sequence>MRDMSAAPALPDDLAALLGTAGSPDRPPLDRPLRVLGLFAHPDDEVFCVGGTIARAAAAGAETAVVSLTRGEAGQIRDSATATRRTLGVTRVAELEAATAALGVGHVECYDLGDGNLARMPYDDVVALVREVLDRLRPDVVVTFGDDGGFGHPDHMTSSHAVLSARAGMADPPRVLHARFPAQDRLLLDLLVDWLTSGEQRFAGTAGFGNALRLFADGSSVLGFAADHLQVQWFPAGSYVIEQGEPANELFCVLSGSVDIVVEDAHGTLTTKDTAGPGSFVGQDGLASGRPRNAHVVARDDVTCFVLAPRGRDLSAGRGTTAAAPADGLPDGPVAEPPGPVAPAPASDTTADVSVDVGAALDAKIAALVAHRSQYALDADLLPRQVLGPLLGTEHFTVVGQS</sequence>
<dbReference type="InterPro" id="IPR003737">
    <property type="entry name" value="GlcNAc_PI_deacetylase-related"/>
</dbReference>
<dbReference type="InterPro" id="IPR014710">
    <property type="entry name" value="RmlC-like_jellyroll"/>
</dbReference>
<evidence type="ECO:0000256" key="2">
    <source>
        <dbReference type="SAM" id="MobiDB-lite"/>
    </source>
</evidence>
<dbReference type="PANTHER" id="PTHR12993">
    <property type="entry name" value="N-ACETYLGLUCOSAMINYL-PHOSPHATIDYLINOSITOL DE-N-ACETYLASE-RELATED"/>
    <property type="match status" value="1"/>
</dbReference>
<dbReference type="Pfam" id="PF02585">
    <property type="entry name" value="PIG-L"/>
    <property type="match status" value="1"/>
</dbReference>
<name>A0ABP6WJH5_9ACTN</name>
<dbReference type="EMBL" id="BAAAYR010000001">
    <property type="protein sequence ID" value="GAA3551597.1"/>
    <property type="molecule type" value="Genomic_DNA"/>
</dbReference>
<feature type="compositionally biased region" description="Low complexity" evidence="2">
    <location>
        <begin position="319"/>
        <end position="334"/>
    </location>
</feature>
<comment type="caution">
    <text evidence="4">The sequence shown here is derived from an EMBL/GenBank/DDBJ whole genome shotgun (WGS) entry which is preliminary data.</text>
</comment>
<keyword evidence="1" id="KW-0862">Zinc</keyword>
<protein>
    <recommendedName>
        <fullName evidence="3">Cyclic nucleotide-binding domain-containing protein</fullName>
    </recommendedName>
</protein>
<dbReference type="SUPFAM" id="SSF51206">
    <property type="entry name" value="cAMP-binding domain-like"/>
    <property type="match status" value="1"/>
</dbReference>
<evidence type="ECO:0000259" key="3">
    <source>
        <dbReference type="PROSITE" id="PS50042"/>
    </source>
</evidence>
<keyword evidence="5" id="KW-1185">Reference proteome</keyword>
<dbReference type="SUPFAM" id="SSF102588">
    <property type="entry name" value="LmbE-like"/>
    <property type="match status" value="1"/>
</dbReference>
<gene>
    <name evidence="4" type="ORF">GCM10022197_03180</name>
</gene>
<dbReference type="SMART" id="SM00100">
    <property type="entry name" value="cNMP"/>
    <property type="match status" value="1"/>
</dbReference>
<reference evidence="5" key="1">
    <citation type="journal article" date="2019" name="Int. J. Syst. Evol. Microbiol.">
        <title>The Global Catalogue of Microorganisms (GCM) 10K type strain sequencing project: providing services to taxonomists for standard genome sequencing and annotation.</title>
        <authorList>
            <consortium name="The Broad Institute Genomics Platform"/>
            <consortium name="The Broad Institute Genome Sequencing Center for Infectious Disease"/>
            <person name="Wu L."/>
            <person name="Ma J."/>
        </authorList>
    </citation>
    <scope>NUCLEOTIDE SEQUENCE [LARGE SCALE GENOMIC DNA]</scope>
    <source>
        <strain evidence="5">JCM 16540</strain>
    </source>
</reference>
<evidence type="ECO:0000313" key="5">
    <source>
        <dbReference type="Proteomes" id="UP001500767"/>
    </source>
</evidence>
<evidence type="ECO:0000256" key="1">
    <source>
        <dbReference type="ARBA" id="ARBA00022833"/>
    </source>
</evidence>
<dbReference type="InterPro" id="IPR000595">
    <property type="entry name" value="cNMP-bd_dom"/>
</dbReference>
<dbReference type="PROSITE" id="PS50042">
    <property type="entry name" value="CNMP_BINDING_3"/>
    <property type="match status" value="1"/>
</dbReference>
<dbReference type="Gene3D" id="2.60.120.10">
    <property type="entry name" value="Jelly Rolls"/>
    <property type="match status" value="1"/>
</dbReference>
<dbReference type="CDD" id="cd00038">
    <property type="entry name" value="CAP_ED"/>
    <property type="match status" value="1"/>
</dbReference>
<dbReference type="Pfam" id="PF00027">
    <property type="entry name" value="cNMP_binding"/>
    <property type="match status" value="1"/>
</dbReference>
<dbReference type="Proteomes" id="UP001500767">
    <property type="component" value="Unassembled WGS sequence"/>
</dbReference>